<dbReference type="Proteomes" id="UP000184082">
    <property type="component" value="Unassembled WGS sequence"/>
</dbReference>
<evidence type="ECO:0000313" key="3">
    <source>
        <dbReference type="Proteomes" id="UP000184082"/>
    </source>
</evidence>
<gene>
    <name evidence="2" type="ORF">SAMN02745883_00724</name>
</gene>
<accession>A0A1M6MZG1</accession>
<keyword evidence="3" id="KW-1185">Reference proteome</keyword>
<dbReference type="EMBL" id="FRAJ01000005">
    <property type="protein sequence ID" value="SHJ88887.1"/>
    <property type="molecule type" value="Genomic_DNA"/>
</dbReference>
<sequence>MKKELNDLKANWYALFICLNSNCTVDKALSKMGLKQRRKRGEKNENHTFQR</sequence>
<dbReference type="RefSeq" id="WP_159429988.1">
    <property type="nucleotide sequence ID" value="NZ_FRAJ01000005.1"/>
</dbReference>
<name>A0A1M6MZG1_9FIRM</name>
<protein>
    <submittedName>
        <fullName evidence="2">Uncharacterized protein</fullName>
    </submittedName>
</protein>
<proteinExistence type="predicted"/>
<feature type="compositionally biased region" description="Basic and acidic residues" evidence="1">
    <location>
        <begin position="42"/>
        <end position="51"/>
    </location>
</feature>
<dbReference type="STRING" id="1121266.SAMN02745883_00724"/>
<evidence type="ECO:0000313" key="2">
    <source>
        <dbReference type="EMBL" id="SHJ88887.1"/>
    </source>
</evidence>
<evidence type="ECO:0000256" key="1">
    <source>
        <dbReference type="SAM" id="MobiDB-lite"/>
    </source>
</evidence>
<reference evidence="2 3" key="1">
    <citation type="submission" date="2016-11" db="EMBL/GenBank/DDBJ databases">
        <authorList>
            <person name="Jaros S."/>
            <person name="Januszkiewicz K."/>
            <person name="Wedrychowicz H."/>
        </authorList>
    </citation>
    <scope>NUCLEOTIDE SEQUENCE [LARGE SCALE GENOMIC DNA]</scope>
    <source>
        <strain evidence="2 3">DSM 14501</strain>
    </source>
</reference>
<organism evidence="2 3">
    <name type="scientific">Caminicella sporogenes DSM 14501</name>
    <dbReference type="NCBI Taxonomy" id="1121266"/>
    <lineage>
        <taxon>Bacteria</taxon>
        <taxon>Bacillati</taxon>
        <taxon>Bacillota</taxon>
        <taxon>Clostridia</taxon>
        <taxon>Peptostreptococcales</taxon>
        <taxon>Caminicellaceae</taxon>
        <taxon>Caminicella</taxon>
    </lineage>
</organism>
<dbReference type="AlphaFoldDB" id="A0A1M6MZG1"/>
<feature type="region of interest" description="Disordered" evidence="1">
    <location>
        <begin position="32"/>
        <end position="51"/>
    </location>
</feature>